<comment type="caution">
    <text evidence="1">The sequence shown here is derived from an EMBL/GenBank/DDBJ whole genome shotgun (WGS) entry which is preliminary data.</text>
</comment>
<dbReference type="Proteomes" id="UP001230654">
    <property type="component" value="Unassembled WGS sequence"/>
</dbReference>
<gene>
    <name evidence="1" type="ORF">QF030_007599</name>
</gene>
<proteinExistence type="predicted"/>
<dbReference type="RefSeq" id="WP_373428868.1">
    <property type="nucleotide sequence ID" value="NZ_JAUSWV010000002.1"/>
</dbReference>
<reference evidence="1 2" key="1">
    <citation type="submission" date="2023-07" db="EMBL/GenBank/DDBJ databases">
        <title>Comparative genomics of wheat-associated soil bacteria to identify genetic determinants of phenazine resistance.</title>
        <authorList>
            <person name="Mouncey N."/>
        </authorList>
    </citation>
    <scope>NUCLEOTIDE SEQUENCE [LARGE SCALE GENOMIC DNA]</scope>
    <source>
        <strain evidence="1 2">B2I6</strain>
    </source>
</reference>
<sequence length="55" mass="6040">MDTGLDRLTETARLGAGLNVHDLCELFLNHQPGVDYPDDRALLLVRPDSPSPPAR</sequence>
<accession>A0ABU0P206</accession>
<keyword evidence="2" id="KW-1185">Reference proteome</keyword>
<evidence type="ECO:0000313" key="1">
    <source>
        <dbReference type="EMBL" id="MDQ0585421.1"/>
    </source>
</evidence>
<protein>
    <recommendedName>
        <fullName evidence="3">PPM-type phosphatase domain-containing protein</fullName>
    </recommendedName>
</protein>
<name>A0ABU0P206_STRRH</name>
<evidence type="ECO:0000313" key="2">
    <source>
        <dbReference type="Proteomes" id="UP001230654"/>
    </source>
</evidence>
<organism evidence="1 2">
    <name type="scientific">Streptomyces rishiriensis</name>
    <dbReference type="NCBI Taxonomy" id="68264"/>
    <lineage>
        <taxon>Bacteria</taxon>
        <taxon>Bacillati</taxon>
        <taxon>Actinomycetota</taxon>
        <taxon>Actinomycetes</taxon>
        <taxon>Kitasatosporales</taxon>
        <taxon>Streptomycetaceae</taxon>
        <taxon>Streptomyces</taxon>
    </lineage>
</organism>
<evidence type="ECO:0008006" key="3">
    <source>
        <dbReference type="Google" id="ProtNLM"/>
    </source>
</evidence>
<dbReference type="EMBL" id="JAUSWV010000002">
    <property type="protein sequence ID" value="MDQ0585421.1"/>
    <property type="molecule type" value="Genomic_DNA"/>
</dbReference>